<evidence type="ECO:0000256" key="1">
    <source>
        <dbReference type="ARBA" id="ARBA00022741"/>
    </source>
</evidence>
<dbReference type="Pfam" id="PF03630">
    <property type="entry name" value="Fumble"/>
    <property type="match status" value="2"/>
</dbReference>
<dbReference type="EMBL" id="JANBOJ010000046">
    <property type="protein sequence ID" value="KAJ1723966.1"/>
    <property type="molecule type" value="Genomic_DNA"/>
</dbReference>
<dbReference type="OrthoDB" id="539213at2759"/>
<dbReference type="GO" id="GO:0004594">
    <property type="term" value="F:pantothenate kinase activity"/>
    <property type="evidence" value="ECO:0007669"/>
    <property type="project" value="TreeGrafter"/>
</dbReference>
<dbReference type="InterPro" id="IPR043129">
    <property type="entry name" value="ATPase_NBD"/>
</dbReference>
<dbReference type="GO" id="GO:0005524">
    <property type="term" value="F:ATP binding"/>
    <property type="evidence" value="ECO:0007669"/>
    <property type="project" value="UniProtKB-KW"/>
</dbReference>
<dbReference type="Gene3D" id="3.30.420.510">
    <property type="match status" value="1"/>
</dbReference>
<evidence type="ECO:0000313" key="4">
    <source>
        <dbReference type="EMBL" id="KAJ1723966.1"/>
    </source>
</evidence>
<keyword evidence="2" id="KW-0067">ATP-binding</keyword>
<dbReference type="Gene3D" id="3.30.420.40">
    <property type="match status" value="1"/>
</dbReference>
<dbReference type="PANTHER" id="PTHR12280:SF20">
    <property type="entry name" value="4'-PHOSPHOPANTETHEINE PHOSPHATASE"/>
    <property type="match status" value="1"/>
</dbReference>
<evidence type="ECO:0000256" key="2">
    <source>
        <dbReference type="ARBA" id="ARBA00022840"/>
    </source>
</evidence>
<protein>
    <recommendedName>
        <fullName evidence="6">Fumble</fullName>
    </recommendedName>
</protein>
<keyword evidence="5" id="KW-1185">Reference proteome</keyword>
<sequence length="392" mass="41864">MSLSTQEKETQRPTIGIDVGGTLVKGALTHLQDSLSYDSIVVMLVTESENTPNPEDYDRHAIESFILRWTSAKPDEVPSGWQAQVIRRKSRQISKDHVVSDKGIVLRILVFPTANLEQVVSMIAAQRPSERHIGRIRVAATGGGALRFRHDLETKLDIDMEMVNELKAVSYGWWSDVQDADTVTYPALLCNVGTGVSMISVDKDGGFERVSGSGLGGATFWGLAKRMTKFSSFNECILAAHREGDAGRADTLVGDIYGVKTSKEIGMPADLVAGFLGKADSENITDSDIAAALLRMVTNNLGQLVVFQARAMGIGSVWFTGGFFQQHVADVNRDAGTSSASDSAPVASVGSIVQNAASEAVNFWSAGKIQPLFSPDASILGALGAVAALSSE</sequence>
<dbReference type="Proteomes" id="UP001149813">
    <property type="component" value="Unassembled WGS sequence"/>
</dbReference>
<reference evidence="4" key="1">
    <citation type="submission" date="2022-07" db="EMBL/GenBank/DDBJ databases">
        <title>Phylogenomic reconstructions and comparative analyses of Kickxellomycotina fungi.</title>
        <authorList>
            <person name="Reynolds N.K."/>
            <person name="Stajich J.E."/>
            <person name="Barry K."/>
            <person name="Grigoriev I.V."/>
            <person name="Crous P."/>
            <person name="Smith M.E."/>
        </authorList>
    </citation>
    <scope>NUCLEOTIDE SEQUENCE</scope>
    <source>
        <strain evidence="4">NBRC 32514</strain>
    </source>
</reference>
<proteinExistence type="predicted"/>
<accession>A0A9W7Y2T5</accession>
<dbReference type="InterPro" id="IPR004567">
    <property type="entry name" value="Type_II_PanK"/>
</dbReference>
<evidence type="ECO:0000256" key="3">
    <source>
        <dbReference type="ARBA" id="ARBA00022993"/>
    </source>
</evidence>
<dbReference type="SUPFAM" id="SSF53067">
    <property type="entry name" value="Actin-like ATPase domain"/>
    <property type="match status" value="1"/>
</dbReference>
<name>A0A9W7Y2T5_9FUNG</name>
<evidence type="ECO:0000313" key="5">
    <source>
        <dbReference type="Proteomes" id="UP001149813"/>
    </source>
</evidence>
<dbReference type="GO" id="GO:0015937">
    <property type="term" value="P:coenzyme A biosynthetic process"/>
    <property type="evidence" value="ECO:0007669"/>
    <property type="project" value="UniProtKB-KW"/>
</dbReference>
<dbReference type="GO" id="GO:0005634">
    <property type="term" value="C:nucleus"/>
    <property type="evidence" value="ECO:0007669"/>
    <property type="project" value="TreeGrafter"/>
</dbReference>
<comment type="caution">
    <text evidence="4">The sequence shown here is derived from an EMBL/GenBank/DDBJ whole genome shotgun (WGS) entry which is preliminary data.</text>
</comment>
<dbReference type="Gene3D" id="6.10.10.60">
    <property type="match status" value="1"/>
</dbReference>
<dbReference type="PANTHER" id="PTHR12280">
    <property type="entry name" value="PANTOTHENATE KINASE"/>
    <property type="match status" value="1"/>
</dbReference>
<gene>
    <name evidence="4" type="ORF">LPJ53_001722</name>
</gene>
<keyword evidence="1" id="KW-0547">Nucleotide-binding</keyword>
<dbReference type="GO" id="GO:0005829">
    <property type="term" value="C:cytosol"/>
    <property type="evidence" value="ECO:0007669"/>
    <property type="project" value="TreeGrafter"/>
</dbReference>
<evidence type="ECO:0008006" key="6">
    <source>
        <dbReference type="Google" id="ProtNLM"/>
    </source>
</evidence>
<organism evidence="4 5">
    <name type="scientific">Coemansia erecta</name>
    <dbReference type="NCBI Taxonomy" id="147472"/>
    <lineage>
        <taxon>Eukaryota</taxon>
        <taxon>Fungi</taxon>
        <taxon>Fungi incertae sedis</taxon>
        <taxon>Zoopagomycota</taxon>
        <taxon>Kickxellomycotina</taxon>
        <taxon>Kickxellomycetes</taxon>
        <taxon>Kickxellales</taxon>
        <taxon>Kickxellaceae</taxon>
        <taxon>Coemansia</taxon>
    </lineage>
</organism>
<keyword evidence="3" id="KW-0173">Coenzyme A biosynthesis</keyword>
<dbReference type="AlphaFoldDB" id="A0A9W7Y2T5"/>